<keyword evidence="1" id="KW-0812">Transmembrane</keyword>
<dbReference type="Proteomes" id="UP001596455">
    <property type="component" value="Unassembled WGS sequence"/>
</dbReference>
<evidence type="ECO:0000256" key="1">
    <source>
        <dbReference type="SAM" id="Phobius"/>
    </source>
</evidence>
<keyword evidence="3" id="KW-1185">Reference proteome</keyword>
<protein>
    <submittedName>
        <fullName evidence="2">Branched-chain amino acid transporter permease</fullName>
    </submittedName>
</protein>
<organism evidence="2 3">
    <name type="scientific">Georgenia alba</name>
    <dbReference type="NCBI Taxonomy" id="2233858"/>
    <lineage>
        <taxon>Bacteria</taxon>
        <taxon>Bacillati</taxon>
        <taxon>Actinomycetota</taxon>
        <taxon>Actinomycetes</taxon>
        <taxon>Micrococcales</taxon>
        <taxon>Bogoriellaceae</taxon>
        <taxon>Georgenia</taxon>
    </lineage>
</organism>
<dbReference type="Pfam" id="PF05437">
    <property type="entry name" value="AzlD"/>
    <property type="match status" value="1"/>
</dbReference>
<evidence type="ECO:0000313" key="3">
    <source>
        <dbReference type="Proteomes" id="UP001596455"/>
    </source>
</evidence>
<comment type="caution">
    <text evidence="2">The sequence shown here is derived from an EMBL/GenBank/DDBJ whole genome shotgun (WGS) entry which is preliminary data.</text>
</comment>
<dbReference type="InterPro" id="IPR008407">
    <property type="entry name" value="Brnchd-chn_aa_trnsp_AzlD"/>
</dbReference>
<gene>
    <name evidence="2" type="ORF">ACFQQL_04810</name>
</gene>
<feature type="transmembrane region" description="Helical" evidence="1">
    <location>
        <begin position="39"/>
        <end position="58"/>
    </location>
</feature>
<dbReference type="RefSeq" id="WP_382391789.1">
    <property type="nucleotide sequence ID" value="NZ_JBHTCQ010000001.1"/>
</dbReference>
<dbReference type="PIRSF" id="PIRSF003203">
    <property type="entry name" value="AzlD"/>
    <property type="match status" value="1"/>
</dbReference>
<accession>A0ABW2Q4L3</accession>
<sequence length="106" mass="11458">MPEWRILLTLLVIFAVTYALRLAPFVALRRVQDSAVVDYLARSMPLGVMAILVVYTLAEVDLTAAPHGVPELVGVAVTAGLHLWRRNALLSIIGGTAAYIATQSLM</sequence>
<feature type="transmembrane region" description="Helical" evidence="1">
    <location>
        <begin position="6"/>
        <end position="27"/>
    </location>
</feature>
<reference evidence="3" key="1">
    <citation type="journal article" date="2019" name="Int. J. Syst. Evol. Microbiol.">
        <title>The Global Catalogue of Microorganisms (GCM) 10K type strain sequencing project: providing services to taxonomists for standard genome sequencing and annotation.</title>
        <authorList>
            <consortium name="The Broad Institute Genomics Platform"/>
            <consortium name="The Broad Institute Genome Sequencing Center for Infectious Disease"/>
            <person name="Wu L."/>
            <person name="Ma J."/>
        </authorList>
    </citation>
    <scope>NUCLEOTIDE SEQUENCE [LARGE SCALE GENOMIC DNA]</scope>
    <source>
        <strain evidence="3">JCM 1490</strain>
    </source>
</reference>
<keyword evidence="1" id="KW-0472">Membrane</keyword>
<evidence type="ECO:0000313" key="2">
    <source>
        <dbReference type="EMBL" id="MFC7404419.1"/>
    </source>
</evidence>
<keyword evidence="1" id="KW-1133">Transmembrane helix</keyword>
<dbReference type="EMBL" id="JBHTCQ010000001">
    <property type="protein sequence ID" value="MFC7404419.1"/>
    <property type="molecule type" value="Genomic_DNA"/>
</dbReference>
<name>A0ABW2Q4L3_9MICO</name>
<proteinExistence type="predicted"/>